<evidence type="ECO:0000259" key="8">
    <source>
        <dbReference type="PROSITE" id="PS50048"/>
    </source>
</evidence>
<evidence type="ECO:0000256" key="7">
    <source>
        <dbReference type="SAM" id="MobiDB-lite"/>
    </source>
</evidence>
<name>A0A421DDA9_9EURO</name>
<evidence type="ECO:0000313" key="10">
    <source>
        <dbReference type="Proteomes" id="UP000215289"/>
    </source>
</evidence>
<dbReference type="EMBL" id="NIDN02000020">
    <property type="protein sequence ID" value="RLM00101.1"/>
    <property type="molecule type" value="Genomic_DNA"/>
</dbReference>
<dbReference type="PROSITE" id="PS00463">
    <property type="entry name" value="ZN2_CY6_FUNGAL_1"/>
    <property type="match status" value="1"/>
</dbReference>
<keyword evidence="1" id="KW-0479">Metal-binding</keyword>
<keyword evidence="2" id="KW-0862">Zinc</keyword>
<dbReference type="PRINTS" id="PR00755">
    <property type="entry name" value="AFLATOXINBRP"/>
</dbReference>
<keyword evidence="6" id="KW-0539">Nucleus</keyword>
<sequence>MSILADPVDISLSQKVKGAAALRANEPPSPDGDFRCGICHKSYSRRDLRDRHRRRCIKTAGQERTSKRKSCETCAQKKVRCSMTRPACARCVQTGTPCHYPPTSVPANPAAAAAAVAAKNSTDSINHNRSIPKAPSSCASSGSPSTPLSLRDGSRRDSIAGLNLSPDVSSAATPLGDLPASLSTLSEVAFPHLQQCHPQEPLDPLLSPWSPMPTSTNIHQILRPFADSTLFAPHDLFAVDALPWVDDLSPLSEHFSRDATLDAAWLLPPLMPLHDLSKNPLNASPTLSMMEDPFQLAGGMVISSEPDSLWHDSLPQSVEDESPQLSEQLSEQLTFGHNFLPPSGELSPHEANDLYQELLRLIRQLPALLREPEFWSPFLHHQLYRGALGGTAKPLGIALACVSAHASSSSGSASGSSTDNDGFVDRMINQEREKLVCNFHLYTDTPETSLAALHAVCIYQILGLFGESESYEGTGDESESAAKLHSSFLLEMTRHLYDLHKDALLVHHEHEDDWTQWKFTESLRRNIFFVHIISILGGRARKLTEEYVESLGDEMVLHLPLPAPEYMWRAGSEEEWLLAREQALTAREYALSQTLHQLLQMDRTGGLDVSALLPVTRMVLACSKIVPGSSDHCH</sequence>
<dbReference type="Gene3D" id="4.10.240.10">
    <property type="entry name" value="Zn(2)-C6 fungal-type DNA-binding domain"/>
    <property type="match status" value="1"/>
</dbReference>
<dbReference type="SUPFAM" id="SSF57701">
    <property type="entry name" value="Zn2/Cys6 DNA-binding domain"/>
    <property type="match status" value="1"/>
</dbReference>
<proteinExistence type="predicted"/>
<accession>A0A421DDA9</accession>
<dbReference type="STRING" id="1245748.A0A421DDA9"/>
<dbReference type="PANTHER" id="PTHR47660:SF3">
    <property type="entry name" value="FINGER DOMAIN PROTEIN, PUTATIVE (AFU_ORTHOLOGUE AFUA_4G03310)-RELATED"/>
    <property type="match status" value="1"/>
</dbReference>
<evidence type="ECO:0000256" key="5">
    <source>
        <dbReference type="ARBA" id="ARBA00023163"/>
    </source>
</evidence>
<keyword evidence="5" id="KW-0804">Transcription</keyword>
<keyword evidence="10" id="KW-1185">Reference proteome</keyword>
<reference evidence="9 10" key="1">
    <citation type="submission" date="2018-08" db="EMBL/GenBank/DDBJ databases">
        <title>Draft genome sequences of two Aspergillus turcosus clinical strains isolated from bronchoalveolar lavage fluid: one azole-susceptible and the other azole-resistant.</title>
        <authorList>
            <person name="Parent-Michaud M."/>
            <person name="Dufresne P.J."/>
            <person name="Fournier E."/>
            <person name="Martineau C."/>
            <person name="Moreira S."/>
            <person name="Perkins V."/>
            <person name="De Repentigny L."/>
            <person name="Dufresne S.F."/>
        </authorList>
    </citation>
    <scope>NUCLEOTIDE SEQUENCE [LARGE SCALE GENOMIC DNA]</scope>
    <source>
        <strain evidence="9">HMR AF 1038</strain>
    </source>
</reference>
<dbReference type="PROSITE" id="PS50048">
    <property type="entry name" value="ZN2_CY6_FUNGAL_2"/>
    <property type="match status" value="1"/>
</dbReference>
<dbReference type="SMART" id="SM00066">
    <property type="entry name" value="GAL4"/>
    <property type="match status" value="1"/>
</dbReference>
<dbReference type="GO" id="GO:0003677">
    <property type="term" value="F:DNA binding"/>
    <property type="evidence" value="ECO:0007669"/>
    <property type="project" value="UniProtKB-KW"/>
</dbReference>
<gene>
    <name evidence="9" type="ORF">CFD26_107705</name>
</gene>
<feature type="compositionally biased region" description="Low complexity" evidence="7">
    <location>
        <begin position="132"/>
        <end position="149"/>
    </location>
</feature>
<organism evidence="9 10">
    <name type="scientific">Aspergillus turcosus</name>
    <dbReference type="NCBI Taxonomy" id="1245748"/>
    <lineage>
        <taxon>Eukaryota</taxon>
        <taxon>Fungi</taxon>
        <taxon>Dikarya</taxon>
        <taxon>Ascomycota</taxon>
        <taxon>Pezizomycotina</taxon>
        <taxon>Eurotiomycetes</taxon>
        <taxon>Eurotiomycetidae</taxon>
        <taxon>Eurotiales</taxon>
        <taxon>Aspergillaceae</taxon>
        <taxon>Aspergillus</taxon>
        <taxon>Aspergillus subgen. Fumigati</taxon>
    </lineage>
</organism>
<evidence type="ECO:0000256" key="1">
    <source>
        <dbReference type="ARBA" id="ARBA00022723"/>
    </source>
</evidence>
<dbReference type="InterPro" id="IPR036864">
    <property type="entry name" value="Zn2-C6_fun-type_DNA-bd_sf"/>
</dbReference>
<evidence type="ECO:0000256" key="3">
    <source>
        <dbReference type="ARBA" id="ARBA00023015"/>
    </source>
</evidence>
<feature type="region of interest" description="Disordered" evidence="7">
    <location>
        <begin position="123"/>
        <end position="166"/>
    </location>
</feature>
<dbReference type="PANTHER" id="PTHR47660">
    <property type="entry name" value="TRANSCRIPTION FACTOR WITH C2H2 AND ZN(2)-CYS(6) DNA BINDING DOMAIN (EUROFUNG)-RELATED-RELATED"/>
    <property type="match status" value="1"/>
</dbReference>
<comment type="caution">
    <text evidence="9">The sequence shown here is derived from an EMBL/GenBank/DDBJ whole genome shotgun (WGS) entry which is preliminary data.</text>
</comment>
<evidence type="ECO:0000256" key="6">
    <source>
        <dbReference type="ARBA" id="ARBA00023242"/>
    </source>
</evidence>
<dbReference type="AlphaFoldDB" id="A0A421DDA9"/>
<dbReference type="Proteomes" id="UP000215289">
    <property type="component" value="Unassembled WGS sequence"/>
</dbReference>
<evidence type="ECO:0000256" key="2">
    <source>
        <dbReference type="ARBA" id="ARBA00022833"/>
    </source>
</evidence>
<dbReference type="CDD" id="cd00067">
    <property type="entry name" value="GAL4"/>
    <property type="match status" value="1"/>
</dbReference>
<keyword evidence="4" id="KW-0238">DNA-binding</keyword>
<evidence type="ECO:0000256" key="4">
    <source>
        <dbReference type="ARBA" id="ARBA00023125"/>
    </source>
</evidence>
<evidence type="ECO:0000313" key="9">
    <source>
        <dbReference type="EMBL" id="RLM00101.1"/>
    </source>
</evidence>
<dbReference type="InterPro" id="IPR001138">
    <property type="entry name" value="Zn2Cys6_DnaBD"/>
</dbReference>
<keyword evidence="3" id="KW-0805">Transcription regulation</keyword>
<dbReference type="Pfam" id="PF00172">
    <property type="entry name" value="Zn_clus"/>
    <property type="match status" value="1"/>
</dbReference>
<protein>
    <recommendedName>
        <fullName evidence="8">Zn(2)-C6 fungal-type domain-containing protein</fullName>
    </recommendedName>
</protein>
<dbReference type="GO" id="GO:0000981">
    <property type="term" value="F:DNA-binding transcription factor activity, RNA polymerase II-specific"/>
    <property type="evidence" value="ECO:0007669"/>
    <property type="project" value="InterPro"/>
</dbReference>
<dbReference type="GO" id="GO:0008270">
    <property type="term" value="F:zinc ion binding"/>
    <property type="evidence" value="ECO:0007669"/>
    <property type="project" value="InterPro"/>
</dbReference>
<dbReference type="OrthoDB" id="5423818at2759"/>
<feature type="domain" description="Zn(2)-C6 fungal-type" evidence="8">
    <location>
        <begin position="70"/>
        <end position="100"/>
    </location>
</feature>